<dbReference type="EMBL" id="JNBY01000141">
    <property type="protein sequence ID" value="KDN81487.1"/>
    <property type="molecule type" value="Genomic_DNA"/>
</dbReference>
<evidence type="ECO:0000313" key="1">
    <source>
        <dbReference type="EMBL" id="KDN81487.1"/>
    </source>
</evidence>
<dbReference type="Proteomes" id="UP000027178">
    <property type="component" value="Unassembled WGS sequence"/>
</dbReference>
<keyword evidence="2" id="KW-1185">Reference proteome</keyword>
<comment type="caution">
    <text evidence="1">The sequence shown here is derived from an EMBL/GenBank/DDBJ whole genome shotgun (WGS) entry which is preliminary data.</text>
</comment>
<accession>A0A066YJZ1</accession>
<proteinExistence type="predicted"/>
<name>A0A066YJZ1_9ACTN</name>
<sequence>MRRRDPPGSPTAVSGRVPADVWTAALVTSGMKAAIQVAASA</sequence>
<protein>
    <submittedName>
        <fullName evidence="1">Uncharacterized protein</fullName>
    </submittedName>
</protein>
<dbReference type="PATRIC" id="fig|1348663.4.peg.6506"/>
<gene>
    <name evidence="1" type="ORF">KCH_67250</name>
</gene>
<dbReference type="HOGENOM" id="CLU_3271432_0_0_11"/>
<dbReference type="AlphaFoldDB" id="A0A066YJZ1"/>
<evidence type="ECO:0000313" key="2">
    <source>
        <dbReference type="Proteomes" id="UP000027178"/>
    </source>
</evidence>
<reference evidence="1 2" key="1">
    <citation type="submission" date="2014-05" db="EMBL/GenBank/DDBJ databases">
        <title>Draft Genome Sequence of Kitasatospora cheerisanensis KCTC 2395.</title>
        <authorList>
            <person name="Nam D.H."/>
        </authorList>
    </citation>
    <scope>NUCLEOTIDE SEQUENCE [LARGE SCALE GENOMIC DNA]</scope>
    <source>
        <strain evidence="1 2">KCTC 2395</strain>
    </source>
</reference>
<organism evidence="1 2">
    <name type="scientific">Kitasatospora cheerisanensis KCTC 2395</name>
    <dbReference type="NCBI Taxonomy" id="1348663"/>
    <lineage>
        <taxon>Bacteria</taxon>
        <taxon>Bacillati</taxon>
        <taxon>Actinomycetota</taxon>
        <taxon>Actinomycetes</taxon>
        <taxon>Kitasatosporales</taxon>
        <taxon>Streptomycetaceae</taxon>
        <taxon>Kitasatospora</taxon>
    </lineage>
</organism>
<dbReference type="RefSeq" id="WP_279635926.1">
    <property type="nucleotide sequence ID" value="NZ_KK853997.1"/>
</dbReference>